<dbReference type="InterPro" id="IPR012816">
    <property type="entry name" value="NADAR"/>
</dbReference>
<name>K1PWT4_MAGGI</name>
<evidence type="ECO:0000256" key="1">
    <source>
        <dbReference type="SAM" id="MobiDB-lite"/>
    </source>
</evidence>
<dbReference type="CDD" id="cd15457">
    <property type="entry name" value="NADAR"/>
    <property type="match status" value="1"/>
</dbReference>
<dbReference type="InterPro" id="IPR037238">
    <property type="entry name" value="YbiA-like_sf"/>
</dbReference>
<feature type="domain" description="NADAR" evidence="2">
    <location>
        <begin position="4"/>
        <end position="131"/>
    </location>
</feature>
<dbReference type="Gene3D" id="1.10.357.40">
    <property type="entry name" value="YbiA-like"/>
    <property type="match status" value="1"/>
</dbReference>
<dbReference type="InParanoid" id="K1PWT4"/>
<gene>
    <name evidence="3" type="ORF">CGI_10027153</name>
</gene>
<evidence type="ECO:0000259" key="2">
    <source>
        <dbReference type="Pfam" id="PF08719"/>
    </source>
</evidence>
<dbReference type="SUPFAM" id="SSF143990">
    <property type="entry name" value="YbiA-like"/>
    <property type="match status" value="1"/>
</dbReference>
<dbReference type="HOGENOM" id="CLU_101122_0_0_1"/>
<proteinExistence type="predicted"/>
<feature type="region of interest" description="Disordered" evidence="1">
    <location>
        <begin position="131"/>
        <end position="194"/>
    </location>
</feature>
<organism evidence="3">
    <name type="scientific">Magallana gigas</name>
    <name type="common">Pacific oyster</name>
    <name type="synonym">Crassostrea gigas</name>
    <dbReference type="NCBI Taxonomy" id="29159"/>
    <lineage>
        <taxon>Eukaryota</taxon>
        <taxon>Metazoa</taxon>
        <taxon>Spiralia</taxon>
        <taxon>Lophotrochozoa</taxon>
        <taxon>Mollusca</taxon>
        <taxon>Bivalvia</taxon>
        <taxon>Autobranchia</taxon>
        <taxon>Pteriomorphia</taxon>
        <taxon>Ostreida</taxon>
        <taxon>Ostreoidea</taxon>
        <taxon>Ostreidae</taxon>
        <taxon>Magallana</taxon>
    </lineage>
</organism>
<sequence>MYGFTHKSAEHAFQYTKAVRCGDLDTAKTILEAKDALSAKRLGDKIRPNEQWADTRESVMTEIIENKCVQVQRFREKLRSVKKDTIFAESTYNDTWGTGLNKEATENTKIEAWPGKNLLGQIIGKISKKIRKRKKSDQWSKPSQKQQSKVNTKQRDIAQMLRELRYQSESESMSGFDASTESDSDESTSAKNNG</sequence>
<dbReference type="AlphaFoldDB" id="K1PWT4"/>
<reference evidence="3" key="1">
    <citation type="journal article" date="2012" name="Nature">
        <title>The oyster genome reveals stress adaptation and complexity of shell formation.</title>
        <authorList>
            <person name="Zhang G."/>
            <person name="Fang X."/>
            <person name="Guo X."/>
            <person name="Li L."/>
            <person name="Luo R."/>
            <person name="Xu F."/>
            <person name="Yang P."/>
            <person name="Zhang L."/>
            <person name="Wang X."/>
            <person name="Qi H."/>
            <person name="Xiong Z."/>
            <person name="Que H."/>
            <person name="Xie Y."/>
            <person name="Holland P.W."/>
            <person name="Paps J."/>
            <person name="Zhu Y."/>
            <person name="Wu F."/>
            <person name="Chen Y."/>
            <person name="Wang J."/>
            <person name="Peng C."/>
            <person name="Meng J."/>
            <person name="Yang L."/>
            <person name="Liu J."/>
            <person name="Wen B."/>
            <person name="Zhang N."/>
            <person name="Huang Z."/>
            <person name="Zhu Q."/>
            <person name="Feng Y."/>
            <person name="Mount A."/>
            <person name="Hedgecock D."/>
            <person name="Xu Z."/>
            <person name="Liu Y."/>
            <person name="Domazet-Loso T."/>
            <person name="Du Y."/>
            <person name="Sun X."/>
            <person name="Zhang S."/>
            <person name="Liu B."/>
            <person name="Cheng P."/>
            <person name="Jiang X."/>
            <person name="Li J."/>
            <person name="Fan D."/>
            <person name="Wang W."/>
            <person name="Fu W."/>
            <person name="Wang T."/>
            <person name="Wang B."/>
            <person name="Zhang J."/>
            <person name="Peng Z."/>
            <person name="Li Y."/>
            <person name="Li N."/>
            <person name="Wang J."/>
            <person name="Chen M."/>
            <person name="He Y."/>
            <person name="Tan F."/>
            <person name="Song X."/>
            <person name="Zheng Q."/>
            <person name="Huang R."/>
            <person name="Yang H."/>
            <person name="Du X."/>
            <person name="Chen L."/>
            <person name="Yang M."/>
            <person name="Gaffney P.M."/>
            <person name="Wang S."/>
            <person name="Luo L."/>
            <person name="She Z."/>
            <person name="Ming Y."/>
            <person name="Huang W."/>
            <person name="Zhang S."/>
            <person name="Huang B."/>
            <person name="Zhang Y."/>
            <person name="Qu T."/>
            <person name="Ni P."/>
            <person name="Miao G."/>
            <person name="Wang J."/>
            <person name="Wang Q."/>
            <person name="Steinberg C.E."/>
            <person name="Wang H."/>
            <person name="Li N."/>
            <person name="Qian L."/>
            <person name="Zhang G."/>
            <person name="Li Y."/>
            <person name="Yang H."/>
            <person name="Liu X."/>
            <person name="Wang J."/>
            <person name="Yin Y."/>
            <person name="Wang J."/>
        </authorList>
    </citation>
    <scope>NUCLEOTIDE SEQUENCE [LARGE SCALE GENOMIC DNA]</scope>
    <source>
        <strain evidence="3">05x7-T-G4-1.051#20</strain>
    </source>
</reference>
<protein>
    <recommendedName>
        <fullName evidence="2">NADAR domain-containing protein</fullName>
    </recommendedName>
</protein>
<evidence type="ECO:0000313" key="3">
    <source>
        <dbReference type="EMBL" id="EKC26168.1"/>
    </source>
</evidence>
<dbReference type="EMBL" id="JH823231">
    <property type="protein sequence ID" value="EKC26168.1"/>
    <property type="molecule type" value="Genomic_DNA"/>
</dbReference>
<feature type="compositionally biased region" description="Low complexity" evidence="1">
    <location>
        <begin position="139"/>
        <end position="149"/>
    </location>
</feature>
<accession>K1PWT4</accession>
<dbReference type="Pfam" id="PF08719">
    <property type="entry name" value="NADAR"/>
    <property type="match status" value="1"/>
</dbReference>